<name>A0A0D0B6M3_9AGAM</name>
<proteinExistence type="predicted"/>
<dbReference type="Proteomes" id="UP000054485">
    <property type="component" value="Unassembled WGS sequence"/>
</dbReference>
<gene>
    <name evidence="1" type="ORF">CY34DRAFT_529125</name>
</gene>
<dbReference type="HOGENOM" id="CLU_1797732_0_0_1"/>
<sequence>MQQLSEQSHRRDLPIDSEVLRFGIVLISTPPSQSANYYSVPKNVFTCLMAIWRFCVFGIYCKVSVIGHAANTDRHVNFAINRHLSDFLDPGIIATSPLDQSPHGILMLATGTNPARLAIGLAWFSLNNRWRSVPTIVPQSLIAC</sequence>
<dbReference type="EMBL" id="KN835172">
    <property type="protein sequence ID" value="KIK45464.1"/>
    <property type="molecule type" value="Genomic_DNA"/>
</dbReference>
<organism evidence="1 2">
    <name type="scientific">Suillus luteus UH-Slu-Lm8-n1</name>
    <dbReference type="NCBI Taxonomy" id="930992"/>
    <lineage>
        <taxon>Eukaryota</taxon>
        <taxon>Fungi</taxon>
        <taxon>Dikarya</taxon>
        <taxon>Basidiomycota</taxon>
        <taxon>Agaricomycotina</taxon>
        <taxon>Agaricomycetes</taxon>
        <taxon>Agaricomycetidae</taxon>
        <taxon>Boletales</taxon>
        <taxon>Suillineae</taxon>
        <taxon>Suillaceae</taxon>
        <taxon>Suillus</taxon>
    </lineage>
</organism>
<evidence type="ECO:0000313" key="1">
    <source>
        <dbReference type="EMBL" id="KIK45464.1"/>
    </source>
</evidence>
<reference evidence="2" key="2">
    <citation type="submission" date="2015-01" db="EMBL/GenBank/DDBJ databases">
        <title>Evolutionary Origins and Diversification of the Mycorrhizal Mutualists.</title>
        <authorList>
            <consortium name="DOE Joint Genome Institute"/>
            <consortium name="Mycorrhizal Genomics Consortium"/>
            <person name="Kohler A."/>
            <person name="Kuo A."/>
            <person name="Nagy L.G."/>
            <person name="Floudas D."/>
            <person name="Copeland A."/>
            <person name="Barry K.W."/>
            <person name="Cichocki N."/>
            <person name="Veneault-Fourrey C."/>
            <person name="LaButti K."/>
            <person name="Lindquist E.A."/>
            <person name="Lipzen A."/>
            <person name="Lundell T."/>
            <person name="Morin E."/>
            <person name="Murat C."/>
            <person name="Riley R."/>
            <person name="Ohm R."/>
            <person name="Sun H."/>
            <person name="Tunlid A."/>
            <person name="Henrissat B."/>
            <person name="Grigoriev I.V."/>
            <person name="Hibbett D.S."/>
            <person name="Martin F."/>
        </authorList>
    </citation>
    <scope>NUCLEOTIDE SEQUENCE [LARGE SCALE GENOMIC DNA]</scope>
    <source>
        <strain evidence="2">UH-Slu-Lm8-n1</strain>
    </source>
</reference>
<accession>A0A0D0B6M3</accession>
<keyword evidence="2" id="KW-1185">Reference proteome</keyword>
<dbReference type="OrthoDB" id="10360347at2759"/>
<dbReference type="InParanoid" id="A0A0D0B6M3"/>
<reference evidence="1 2" key="1">
    <citation type="submission" date="2014-04" db="EMBL/GenBank/DDBJ databases">
        <authorList>
            <consortium name="DOE Joint Genome Institute"/>
            <person name="Kuo A."/>
            <person name="Ruytinx J."/>
            <person name="Rineau F."/>
            <person name="Colpaert J."/>
            <person name="Kohler A."/>
            <person name="Nagy L.G."/>
            <person name="Floudas D."/>
            <person name="Copeland A."/>
            <person name="Barry K.W."/>
            <person name="Cichocki N."/>
            <person name="Veneault-Fourrey C."/>
            <person name="LaButti K."/>
            <person name="Lindquist E.A."/>
            <person name="Lipzen A."/>
            <person name="Lundell T."/>
            <person name="Morin E."/>
            <person name="Murat C."/>
            <person name="Sun H."/>
            <person name="Tunlid A."/>
            <person name="Henrissat B."/>
            <person name="Grigoriev I.V."/>
            <person name="Hibbett D.S."/>
            <person name="Martin F."/>
            <person name="Nordberg H.P."/>
            <person name="Cantor M.N."/>
            <person name="Hua S.X."/>
        </authorList>
    </citation>
    <scope>NUCLEOTIDE SEQUENCE [LARGE SCALE GENOMIC DNA]</scope>
    <source>
        <strain evidence="1 2">UH-Slu-Lm8-n1</strain>
    </source>
</reference>
<dbReference type="AlphaFoldDB" id="A0A0D0B6M3"/>
<protein>
    <submittedName>
        <fullName evidence="1">Uncharacterized protein</fullName>
    </submittedName>
</protein>
<evidence type="ECO:0000313" key="2">
    <source>
        <dbReference type="Proteomes" id="UP000054485"/>
    </source>
</evidence>